<keyword evidence="2" id="KW-1185">Reference proteome</keyword>
<dbReference type="EMBL" id="JADGMS010000006">
    <property type="protein sequence ID" value="KAF9679966.1"/>
    <property type="molecule type" value="Genomic_DNA"/>
</dbReference>
<accession>A0A835K5Y6</accession>
<proteinExistence type="predicted"/>
<dbReference type="AlphaFoldDB" id="A0A835K5Y6"/>
<organism evidence="1 2">
    <name type="scientific">Salix dunnii</name>
    <dbReference type="NCBI Taxonomy" id="1413687"/>
    <lineage>
        <taxon>Eukaryota</taxon>
        <taxon>Viridiplantae</taxon>
        <taxon>Streptophyta</taxon>
        <taxon>Embryophyta</taxon>
        <taxon>Tracheophyta</taxon>
        <taxon>Spermatophyta</taxon>
        <taxon>Magnoliopsida</taxon>
        <taxon>eudicotyledons</taxon>
        <taxon>Gunneridae</taxon>
        <taxon>Pentapetalae</taxon>
        <taxon>rosids</taxon>
        <taxon>fabids</taxon>
        <taxon>Malpighiales</taxon>
        <taxon>Salicaceae</taxon>
        <taxon>Saliceae</taxon>
        <taxon>Salix</taxon>
    </lineage>
</organism>
<protein>
    <submittedName>
        <fullName evidence="1">Uncharacterized protein</fullName>
    </submittedName>
</protein>
<evidence type="ECO:0000313" key="1">
    <source>
        <dbReference type="EMBL" id="KAF9679966.1"/>
    </source>
</evidence>
<name>A0A835K5Y6_9ROSI</name>
<dbReference type="Proteomes" id="UP000657918">
    <property type="component" value="Unassembled WGS sequence"/>
</dbReference>
<sequence length="77" mass="8515">MICEKFSVPSLYHAPLAPQRLVLQASMCVLFPSLCKGGSTISIVTSKKDMELAEIELSQTESLVMVLFLTVYSQKSF</sequence>
<comment type="caution">
    <text evidence="1">The sequence shown here is derived from an EMBL/GenBank/DDBJ whole genome shotgun (WGS) entry which is preliminary data.</text>
</comment>
<reference evidence="1 2" key="1">
    <citation type="submission" date="2020-10" db="EMBL/GenBank/DDBJ databases">
        <title>Plant Genome Project.</title>
        <authorList>
            <person name="Zhang R.-G."/>
        </authorList>
    </citation>
    <scope>NUCLEOTIDE SEQUENCE [LARGE SCALE GENOMIC DNA]</scope>
    <source>
        <strain evidence="1">FAFU-HL-1</strain>
        <tissue evidence="1">Leaf</tissue>
    </source>
</reference>
<evidence type="ECO:0000313" key="2">
    <source>
        <dbReference type="Proteomes" id="UP000657918"/>
    </source>
</evidence>
<gene>
    <name evidence="1" type="ORF">SADUNF_Sadunf06G0070700</name>
</gene>